<reference evidence="13 14" key="1">
    <citation type="submission" date="2021-06" db="EMBL/GenBank/DDBJ databases">
        <title>A haploid diamondback moth (Plutella xylostella L.) genome assembly resolves 31 chromosomes and identifies a diamide resistance mutation.</title>
        <authorList>
            <person name="Ward C.M."/>
            <person name="Perry K.D."/>
            <person name="Baker G."/>
            <person name="Powis K."/>
            <person name="Heckel D.G."/>
            <person name="Baxter S.W."/>
        </authorList>
    </citation>
    <scope>NUCLEOTIDE SEQUENCE [LARGE SCALE GENOMIC DNA]</scope>
    <source>
        <strain evidence="13 14">LV</strain>
        <tissue evidence="13">Single pupa</tissue>
    </source>
</reference>
<feature type="transmembrane region" description="Helical" evidence="11">
    <location>
        <begin position="45"/>
        <end position="65"/>
    </location>
</feature>
<evidence type="ECO:0000256" key="7">
    <source>
        <dbReference type="ARBA" id="ARBA00023170"/>
    </source>
</evidence>
<feature type="transmembrane region" description="Helical" evidence="11">
    <location>
        <begin position="6"/>
        <end position="24"/>
    </location>
</feature>
<evidence type="ECO:0000256" key="9">
    <source>
        <dbReference type="ARBA" id="ARBA00023224"/>
    </source>
</evidence>
<evidence type="ECO:0000256" key="5">
    <source>
        <dbReference type="ARBA" id="ARBA00023040"/>
    </source>
</evidence>
<dbReference type="EMBL" id="JAHIBW010000004">
    <property type="protein sequence ID" value="KAG7311305.1"/>
    <property type="molecule type" value="Genomic_DNA"/>
</dbReference>
<comment type="subcellular location">
    <subcellularLocation>
        <location evidence="1">Membrane</location>
        <topology evidence="1">Multi-pass membrane protein</topology>
    </subcellularLocation>
</comment>
<dbReference type="InterPro" id="IPR000276">
    <property type="entry name" value="GPCR_Rhodpsn"/>
</dbReference>
<name>A0ABQ7R1Y0_PLUXY</name>
<evidence type="ECO:0000256" key="1">
    <source>
        <dbReference type="ARBA" id="ARBA00004141"/>
    </source>
</evidence>
<dbReference type="InterPro" id="IPR050125">
    <property type="entry name" value="GPCR_opsins"/>
</dbReference>
<comment type="similarity">
    <text evidence="2">Belongs to the G-protein coupled receptor 1 family.</text>
</comment>
<dbReference type="Gene3D" id="1.20.1070.10">
    <property type="entry name" value="Rhodopsin 7-helix transmembrane proteins"/>
    <property type="match status" value="1"/>
</dbReference>
<keyword evidence="5" id="KW-0297">G-protein coupled receptor</keyword>
<evidence type="ECO:0000256" key="3">
    <source>
        <dbReference type="ARBA" id="ARBA00022692"/>
    </source>
</evidence>
<dbReference type="SUPFAM" id="SSF81321">
    <property type="entry name" value="Family A G protein-coupled receptor-like"/>
    <property type="match status" value="1"/>
</dbReference>
<evidence type="ECO:0000313" key="13">
    <source>
        <dbReference type="EMBL" id="KAG7311305.1"/>
    </source>
</evidence>
<gene>
    <name evidence="13" type="ORF">JYU34_002342</name>
</gene>
<evidence type="ECO:0000256" key="4">
    <source>
        <dbReference type="ARBA" id="ARBA00022989"/>
    </source>
</evidence>
<organism evidence="13 14">
    <name type="scientific">Plutella xylostella</name>
    <name type="common">Diamondback moth</name>
    <name type="synonym">Plutella maculipennis</name>
    <dbReference type="NCBI Taxonomy" id="51655"/>
    <lineage>
        <taxon>Eukaryota</taxon>
        <taxon>Metazoa</taxon>
        <taxon>Ecdysozoa</taxon>
        <taxon>Arthropoda</taxon>
        <taxon>Hexapoda</taxon>
        <taxon>Insecta</taxon>
        <taxon>Pterygota</taxon>
        <taxon>Neoptera</taxon>
        <taxon>Endopterygota</taxon>
        <taxon>Lepidoptera</taxon>
        <taxon>Glossata</taxon>
        <taxon>Ditrysia</taxon>
        <taxon>Yponomeutoidea</taxon>
        <taxon>Plutellidae</taxon>
        <taxon>Plutella</taxon>
    </lineage>
</organism>
<comment type="caution">
    <text evidence="13">The sequence shown here is derived from an EMBL/GenBank/DDBJ whole genome shotgun (WGS) entry which is preliminary data.</text>
</comment>
<dbReference type="PANTHER" id="PTHR24240">
    <property type="entry name" value="OPSIN"/>
    <property type="match status" value="1"/>
</dbReference>
<feature type="transmembrane region" description="Helical" evidence="11">
    <location>
        <begin position="204"/>
        <end position="226"/>
    </location>
</feature>
<feature type="domain" description="G-protein coupled receptors family 1 profile" evidence="12">
    <location>
        <begin position="57"/>
        <end position="267"/>
    </location>
</feature>
<accession>A0ABQ7R1Y0</accession>
<evidence type="ECO:0000256" key="2">
    <source>
        <dbReference type="ARBA" id="ARBA00010663"/>
    </source>
</evidence>
<evidence type="ECO:0000313" key="14">
    <source>
        <dbReference type="Proteomes" id="UP000823941"/>
    </source>
</evidence>
<evidence type="ECO:0000256" key="11">
    <source>
        <dbReference type="SAM" id="Phobius"/>
    </source>
</evidence>
<protein>
    <recommendedName>
        <fullName evidence="12">G-protein coupled receptors family 1 profile domain-containing protein</fullName>
    </recommendedName>
</protein>
<keyword evidence="14" id="KW-1185">Reference proteome</keyword>
<keyword evidence="10" id="KW-0844">Vision</keyword>
<evidence type="ECO:0000256" key="8">
    <source>
        <dbReference type="ARBA" id="ARBA00023180"/>
    </source>
</evidence>
<keyword evidence="8" id="KW-0325">Glycoprotein</keyword>
<dbReference type="PROSITE" id="PS50262">
    <property type="entry name" value="G_PROTEIN_RECEP_F1_2"/>
    <property type="match status" value="1"/>
</dbReference>
<feature type="transmembrane region" description="Helical" evidence="11">
    <location>
        <begin position="157"/>
        <end position="184"/>
    </location>
</feature>
<dbReference type="Proteomes" id="UP000823941">
    <property type="component" value="Chromosome 4"/>
</dbReference>
<keyword evidence="9" id="KW-0807">Transducer</keyword>
<keyword evidence="6 11" id="KW-0472">Membrane</keyword>
<keyword evidence="4 11" id="KW-1133">Transmembrane helix</keyword>
<sequence>MRVLKVFDIFMSFDILVSLSYFVMSPAERCSWDIYNEGSQQLLGYGLYITGVFSLFLSALVVAALVKSSLTEERSFLGLRTVCAAGLVRSWVFGFLFSGASAISGRWLFNPDICPIFGFFKQFASVYQIEAVTHLCIERYVHAKYVKNGWEMTKYHYVLFNFLCWTFSFVYSLLPFIIGGTYALDFTCASCALDLVLPTNYGKYLMAILLFFQSVKPVLFMGYMLYHAIAIEQKCFDKEEHRTQLLFTQTTVKLTLAAVACWTPVFLATAWAVVPQLWGAPAAQPPRALALAAAFGSELNPGAIALTILCSNEQVRQATRGLFGKPAHLKDD</sequence>
<evidence type="ECO:0000256" key="10">
    <source>
        <dbReference type="ARBA" id="ARBA00023305"/>
    </source>
</evidence>
<keyword evidence="10" id="KW-0716">Sensory transduction</keyword>
<keyword evidence="3 11" id="KW-0812">Transmembrane</keyword>
<keyword evidence="7" id="KW-0675">Receptor</keyword>
<evidence type="ECO:0000259" key="12">
    <source>
        <dbReference type="PROSITE" id="PS50262"/>
    </source>
</evidence>
<evidence type="ECO:0000256" key="6">
    <source>
        <dbReference type="ARBA" id="ARBA00023136"/>
    </source>
</evidence>
<dbReference type="Pfam" id="PF00001">
    <property type="entry name" value="7tm_1"/>
    <property type="match status" value="1"/>
</dbReference>
<proteinExistence type="inferred from homology"/>
<dbReference type="InterPro" id="IPR017452">
    <property type="entry name" value="GPCR_Rhodpsn_7TM"/>
</dbReference>